<accession>A0AAV4RZ93</accession>
<dbReference type="AlphaFoldDB" id="A0AAV4RZ93"/>
<dbReference type="EMBL" id="BPLQ01006940">
    <property type="protein sequence ID" value="GIY26429.1"/>
    <property type="molecule type" value="Genomic_DNA"/>
</dbReference>
<proteinExistence type="predicted"/>
<comment type="caution">
    <text evidence="1">The sequence shown here is derived from an EMBL/GenBank/DDBJ whole genome shotgun (WGS) entry which is preliminary data.</text>
</comment>
<reference evidence="1 2" key="1">
    <citation type="submission" date="2021-06" db="EMBL/GenBank/DDBJ databases">
        <title>Caerostris darwini draft genome.</title>
        <authorList>
            <person name="Kono N."/>
            <person name="Arakawa K."/>
        </authorList>
    </citation>
    <scope>NUCLEOTIDE SEQUENCE [LARGE SCALE GENOMIC DNA]</scope>
</reference>
<evidence type="ECO:0000313" key="1">
    <source>
        <dbReference type="EMBL" id="GIY26429.1"/>
    </source>
</evidence>
<dbReference type="Proteomes" id="UP001054837">
    <property type="component" value="Unassembled WGS sequence"/>
</dbReference>
<name>A0AAV4RZ93_9ARAC</name>
<gene>
    <name evidence="1" type="ORF">CDAR_570161</name>
</gene>
<protein>
    <submittedName>
        <fullName evidence="1">Uncharacterized protein</fullName>
    </submittedName>
</protein>
<keyword evidence="2" id="KW-1185">Reference proteome</keyword>
<organism evidence="1 2">
    <name type="scientific">Caerostris darwini</name>
    <dbReference type="NCBI Taxonomy" id="1538125"/>
    <lineage>
        <taxon>Eukaryota</taxon>
        <taxon>Metazoa</taxon>
        <taxon>Ecdysozoa</taxon>
        <taxon>Arthropoda</taxon>
        <taxon>Chelicerata</taxon>
        <taxon>Arachnida</taxon>
        <taxon>Araneae</taxon>
        <taxon>Araneomorphae</taxon>
        <taxon>Entelegynae</taxon>
        <taxon>Araneoidea</taxon>
        <taxon>Araneidae</taxon>
        <taxon>Caerostris</taxon>
    </lineage>
</organism>
<sequence length="84" mass="9520">MEMENLFWIVACEKEDEIMPQRDGSLKARDGRRSIPKIRFLCTKASKSARNRVTLKVKGGGGAGRQTIREVMLQRKASKTILVE</sequence>
<evidence type="ECO:0000313" key="2">
    <source>
        <dbReference type="Proteomes" id="UP001054837"/>
    </source>
</evidence>